<comment type="caution">
    <text evidence="3">The sequence shown here is derived from an EMBL/GenBank/DDBJ whole genome shotgun (WGS) entry which is preliminary data.</text>
</comment>
<dbReference type="InterPro" id="IPR029071">
    <property type="entry name" value="Ubiquitin-like_domsf"/>
</dbReference>
<protein>
    <submittedName>
        <fullName evidence="3">9936_t:CDS:1</fullName>
    </submittedName>
</protein>
<feature type="domain" description="Ubiquitin-like" evidence="2">
    <location>
        <begin position="131"/>
        <end position="199"/>
    </location>
</feature>
<organism evidence="3 4">
    <name type="scientific">Funneliformis mosseae</name>
    <name type="common">Endomycorrhizal fungus</name>
    <name type="synonym">Glomus mosseae</name>
    <dbReference type="NCBI Taxonomy" id="27381"/>
    <lineage>
        <taxon>Eukaryota</taxon>
        <taxon>Fungi</taxon>
        <taxon>Fungi incertae sedis</taxon>
        <taxon>Mucoromycota</taxon>
        <taxon>Glomeromycotina</taxon>
        <taxon>Glomeromycetes</taxon>
        <taxon>Glomerales</taxon>
        <taxon>Glomeraceae</taxon>
        <taxon>Funneliformis</taxon>
    </lineage>
</organism>
<dbReference type="PROSITE" id="PS50053">
    <property type="entry name" value="UBIQUITIN_2"/>
    <property type="match status" value="3"/>
</dbReference>
<dbReference type="SUPFAM" id="SSF54236">
    <property type="entry name" value="Ubiquitin-like"/>
    <property type="match status" value="3"/>
</dbReference>
<evidence type="ECO:0000313" key="4">
    <source>
        <dbReference type="Proteomes" id="UP000789375"/>
    </source>
</evidence>
<feature type="domain" description="Ubiquitin-like" evidence="2">
    <location>
        <begin position="61"/>
        <end position="129"/>
    </location>
</feature>
<evidence type="ECO:0000259" key="2">
    <source>
        <dbReference type="PROSITE" id="PS50053"/>
    </source>
</evidence>
<name>A0A9N9FAX7_FUNMO</name>
<keyword evidence="1" id="KW-0812">Transmembrane</keyword>
<feature type="transmembrane region" description="Helical" evidence="1">
    <location>
        <begin position="57"/>
        <end position="77"/>
    </location>
</feature>
<evidence type="ECO:0000256" key="1">
    <source>
        <dbReference type="SAM" id="Phobius"/>
    </source>
</evidence>
<dbReference type="SMART" id="SM00213">
    <property type="entry name" value="UBQ"/>
    <property type="match status" value="3"/>
</dbReference>
<dbReference type="EMBL" id="CAJVPP010000909">
    <property type="protein sequence ID" value="CAG8521440.1"/>
    <property type="molecule type" value="Genomic_DNA"/>
</dbReference>
<keyword evidence="4" id="KW-1185">Reference proteome</keyword>
<dbReference type="Proteomes" id="UP000789375">
    <property type="component" value="Unassembled WGS sequence"/>
</dbReference>
<feature type="transmembrane region" description="Helical" evidence="1">
    <location>
        <begin position="121"/>
        <end position="138"/>
    </location>
</feature>
<keyword evidence="1" id="KW-0472">Membrane</keyword>
<proteinExistence type="predicted"/>
<dbReference type="InterPro" id="IPR050158">
    <property type="entry name" value="Ubiquitin_ubiquitin-like"/>
</dbReference>
<dbReference type="PRINTS" id="PR00348">
    <property type="entry name" value="UBIQUITIN"/>
</dbReference>
<dbReference type="Pfam" id="PF00240">
    <property type="entry name" value="ubiquitin"/>
    <property type="match status" value="3"/>
</dbReference>
<keyword evidence="1" id="KW-1133">Transmembrane helix</keyword>
<evidence type="ECO:0000313" key="3">
    <source>
        <dbReference type="EMBL" id="CAG8521440.1"/>
    </source>
</evidence>
<gene>
    <name evidence="3" type="ORF">FMOSSE_LOCUS5052</name>
</gene>
<sequence>MAALGSRDREFVKGQVIATNFAFFCHDHIRTKCSIKEFLCFVVGVYEKLAKLQGKGLINIMILFVVLNSGKTITLIVTRDYTVKNVKQKIEELEGIPVNKQRLVYITEEVHNDKKLEDYDFQSEGVMFLCMTLFVILLSGKKITLRVFGNDTVESVKEKIQELEGIQVSKQRLVYKTKELLKEKKLEDYDFQNEGTMYLCMTLFVVVLSGKTITLRVSGDDTVKNVKQQIQEREGLPVDEQRLFYTTYELRENHKKLPEYNVQNDGTMYLTMRLPGGKDGC</sequence>
<dbReference type="InterPro" id="IPR000626">
    <property type="entry name" value="Ubiquitin-like_dom"/>
</dbReference>
<reference evidence="3" key="1">
    <citation type="submission" date="2021-06" db="EMBL/GenBank/DDBJ databases">
        <authorList>
            <person name="Kallberg Y."/>
            <person name="Tangrot J."/>
            <person name="Rosling A."/>
        </authorList>
    </citation>
    <scope>NUCLEOTIDE SEQUENCE</scope>
    <source>
        <strain evidence="3">87-6 pot B 2015</strain>
    </source>
</reference>
<dbReference type="AlphaFoldDB" id="A0A9N9FAX7"/>
<accession>A0A9N9FAX7</accession>
<dbReference type="InterPro" id="IPR019956">
    <property type="entry name" value="Ubiquitin_dom"/>
</dbReference>
<feature type="domain" description="Ubiquitin-like" evidence="2">
    <location>
        <begin position="201"/>
        <end position="277"/>
    </location>
</feature>
<dbReference type="PANTHER" id="PTHR10666">
    <property type="entry name" value="UBIQUITIN"/>
    <property type="match status" value="1"/>
</dbReference>
<dbReference type="CDD" id="cd17039">
    <property type="entry name" value="Ubl_ubiquitin_like"/>
    <property type="match status" value="1"/>
</dbReference>
<dbReference type="Gene3D" id="3.10.20.90">
    <property type="entry name" value="Phosphatidylinositol 3-kinase Catalytic Subunit, Chain A, domain 1"/>
    <property type="match status" value="3"/>
</dbReference>